<protein>
    <submittedName>
        <fullName evidence="2">Uncharacterized protein n534R</fullName>
    </submittedName>
</protein>
<gene>
    <name evidence="2" type="primary">n534R</name>
    <name evidence="2" type="ORF">FR483_n534R</name>
</gene>
<evidence type="ECO:0000313" key="2">
    <source>
        <dbReference type="EMBL" id="ABT15819.1"/>
    </source>
</evidence>
<accession>A7J7N8</accession>
<organism evidence="2 3">
    <name type="scientific">Paramecium bursaria Chlorella virus FR483</name>
    <name type="common">PBCV-FR483</name>
    <dbReference type="NCBI Taxonomy" id="399781"/>
    <lineage>
        <taxon>Viruses</taxon>
        <taxon>Varidnaviria</taxon>
        <taxon>Bamfordvirae</taxon>
        <taxon>Nucleocytoviricota</taxon>
        <taxon>Megaviricetes</taxon>
        <taxon>Algavirales</taxon>
        <taxon>Phycodnaviridae</taxon>
        <taxon>Chlorovirus</taxon>
        <taxon>Chlorovirus conductrix</taxon>
        <taxon>Paramecium bursaria Chlorella virus A1</taxon>
    </lineage>
</organism>
<reference evidence="2 3" key="1">
    <citation type="journal article" date="2007" name="Virology">
        <title>Sequence and annotation of the 314-kb MT325 and the 321-kb FR483 viruses that infect Chlorella Pbi.</title>
        <authorList>
            <person name="Fitzgerald L.A."/>
            <person name="Graves M.V."/>
            <person name="Li X."/>
            <person name="Feldblyum T."/>
            <person name="Hartigan J."/>
            <person name="Van Etten J.L."/>
        </authorList>
    </citation>
    <scope>NUCLEOTIDE SEQUENCE [LARGE SCALE GENOMIC DNA]</scope>
    <source>
        <strain evidence="2 3">FR483</strain>
    </source>
</reference>
<dbReference type="EMBL" id="DQ890022">
    <property type="protein sequence ID" value="ABT15819.1"/>
    <property type="molecule type" value="Genomic_DNA"/>
</dbReference>
<dbReference type="KEGG" id="vg:5469905"/>
<feature type="transmembrane region" description="Helical" evidence="1">
    <location>
        <begin position="12"/>
        <end position="31"/>
    </location>
</feature>
<keyword evidence="1" id="KW-1133">Transmembrane helix</keyword>
<organismHost>
    <name type="scientific">Paramecium bursaria</name>
    <dbReference type="NCBI Taxonomy" id="74790"/>
</organismHost>
<dbReference type="Proteomes" id="UP000204095">
    <property type="component" value="Segment"/>
</dbReference>
<dbReference type="GeneID" id="5469905"/>
<sequence>MTVLSGTCNVMLMLLICVPMLFMISTSLVVIDDTFPDVLIFLISSSHTKFLDSDFIVWPQEVFLCREAFPGCIVSKPQPHK</sequence>
<evidence type="ECO:0000313" key="3">
    <source>
        <dbReference type="Proteomes" id="UP000204095"/>
    </source>
</evidence>
<keyword evidence="1" id="KW-0472">Membrane</keyword>
<name>A7J7N8_PBCVF</name>
<proteinExistence type="predicted"/>
<keyword evidence="1" id="KW-0812">Transmembrane</keyword>
<dbReference type="RefSeq" id="YP_001426166.1">
    <property type="nucleotide sequence ID" value="NC_008603.1"/>
</dbReference>
<evidence type="ECO:0000256" key="1">
    <source>
        <dbReference type="SAM" id="Phobius"/>
    </source>
</evidence>